<sequence length="346" mass="36209">MSLRMVEIVCDNAGKDRVLAEMRQFDDDRFLSWSAGEDEDDEPLRARVLLDGDVASGLVDRLERRFSGETGFRIVIYPVQATIPRLEPPENNSEPGSEPEQTETPDASPKREGVIREELRAAVQEGAEFTGLFALLATLASVVASIGLLRDNPAVVIGAMVIAPLLGPNVGLALATVLGDARLARASLGTLAGGIALVVAPALALGWLLGADAGSGELAARTVVGLSDVALALAAGVAGIVSLSRGASTALVGVMVALALVPPLSACGLFWGAGELDHAASAGLLALTNVVCLNLAGVLTFAIRGVRPLWYHEIRSARSAVFRALAFWTMLLLAVTAVIVLNWRFF</sequence>
<dbReference type="RefSeq" id="WP_078717415.1">
    <property type="nucleotide sequence ID" value="NZ_FUYC01000008.1"/>
</dbReference>
<feature type="transmembrane region" description="Helical" evidence="2">
    <location>
        <begin position="129"/>
        <end position="149"/>
    </location>
</feature>
<accession>A0A1T4X8E7</accession>
<dbReference type="PANTHER" id="PTHR20992">
    <property type="entry name" value="AT15442P-RELATED"/>
    <property type="match status" value="1"/>
</dbReference>
<dbReference type="Pfam" id="PF04087">
    <property type="entry name" value="DUF389"/>
    <property type="match status" value="1"/>
</dbReference>
<feature type="transmembrane region" description="Helical" evidence="2">
    <location>
        <begin position="250"/>
        <end position="273"/>
    </location>
</feature>
<keyword evidence="2" id="KW-1133">Transmembrane helix</keyword>
<feature type="transmembrane region" description="Helical" evidence="2">
    <location>
        <begin position="324"/>
        <end position="345"/>
    </location>
</feature>
<dbReference type="STRING" id="1121449.SAMN02745704_01854"/>
<name>A0A1T4X8E7_9BACT</name>
<feature type="transmembrane region" description="Helical" evidence="2">
    <location>
        <begin position="279"/>
        <end position="303"/>
    </location>
</feature>
<evidence type="ECO:0000256" key="1">
    <source>
        <dbReference type="SAM" id="MobiDB-lite"/>
    </source>
</evidence>
<feature type="compositionally biased region" description="Low complexity" evidence="1">
    <location>
        <begin position="89"/>
        <end position="99"/>
    </location>
</feature>
<feature type="transmembrane region" description="Helical" evidence="2">
    <location>
        <begin position="155"/>
        <end position="178"/>
    </location>
</feature>
<evidence type="ECO:0000256" key="2">
    <source>
        <dbReference type="SAM" id="Phobius"/>
    </source>
</evidence>
<dbReference type="OrthoDB" id="9790659at2"/>
<organism evidence="3 4">
    <name type="scientific">Paucidesulfovibrio gracilis DSM 16080</name>
    <dbReference type="NCBI Taxonomy" id="1121449"/>
    <lineage>
        <taxon>Bacteria</taxon>
        <taxon>Pseudomonadati</taxon>
        <taxon>Thermodesulfobacteriota</taxon>
        <taxon>Desulfovibrionia</taxon>
        <taxon>Desulfovibrionales</taxon>
        <taxon>Desulfovibrionaceae</taxon>
        <taxon>Paucidesulfovibrio</taxon>
    </lineage>
</organism>
<gene>
    <name evidence="3" type="ORF">SAMN02745704_01854</name>
</gene>
<dbReference type="AlphaFoldDB" id="A0A1T4X8E7"/>
<dbReference type="PANTHER" id="PTHR20992:SF9">
    <property type="entry name" value="AT15442P-RELATED"/>
    <property type="match status" value="1"/>
</dbReference>
<dbReference type="EMBL" id="FUYC01000008">
    <property type="protein sequence ID" value="SKA85375.1"/>
    <property type="molecule type" value="Genomic_DNA"/>
</dbReference>
<evidence type="ECO:0000313" key="3">
    <source>
        <dbReference type="EMBL" id="SKA85375.1"/>
    </source>
</evidence>
<reference evidence="3 4" key="1">
    <citation type="submission" date="2017-02" db="EMBL/GenBank/DDBJ databases">
        <authorList>
            <person name="Peterson S.W."/>
        </authorList>
    </citation>
    <scope>NUCLEOTIDE SEQUENCE [LARGE SCALE GENOMIC DNA]</scope>
    <source>
        <strain evidence="3 4">DSM 16080</strain>
    </source>
</reference>
<dbReference type="Proteomes" id="UP000190027">
    <property type="component" value="Unassembled WGS sequence"/>
</dbReference>
<proteinExistence type="predicted"/>
<feature type="transmembrane region" description="Helical" evidence="2">
    <location>
        <begin position="222"/>
        <end position="243"/>
    </location>
</feature>
<feature type="transmembrane region" description="Helical" evidence="2">
    <location>
        <begin position="190"/>
        <end position="210"/>
    </location>
</feature>
<dbReference type="InterPro" id="IPR005240">
    <property type="entry name" value="DUF389"/>
</dbReference>
<keyword evidence="2" id="KW-0812">Transmembrane</keyword>
<feature type="region of interest" description="Disordered" evidence="1">
    <location>
        <begin position="85"/>
        <end position="112"/>
    </location>
</feature>
<evidence type="ECO:0000313" key="4">
    <source>
        <dbReference type="Proteomes" id="UP000190027"/>
    </source>
</evidence>
<protein>
    <submittedName>
        <fullName evidence="3">TIGR00341 family protein</fullName>
    </submittedName>
</protein>
<keyword evidence="4" id="KW-1185">Reference proteome</keyword>
<dbReference type="NCBIfam" id="TIGR00341">
    <property type="entry name" value="TIGR00341 family protein"/>
    <property type="match status" value="1"/>
</dbReference>
<keyword evidence="2" id="KW-0472">Membrane</keyword>